<dbReference type="Proteomes" id="UP000306319">
    <property type="component" value="Unassembled WGS sequence"/>
</dbReference>
<name>A0AC61RAY4_9BACT</name>
<comment type="caution">
    <text evidence="1">The sequence shown here is derived from an EMBL/GenBank/DDBJ whole genome shotgun (WGS) entry which is preliminary data.</text>
</comment>
<proteinExistence type="predicted"/>
<dbReference type="EMBL" id="SRYB01000029">
    <property type="protein sequence ID" value="TGY77165.1"/>
    <property type="molecule type" value="Genomic_DNA"/>
</dbReference>
<evidence type="ECO:0000313" key="2">
    <source>
        <dbReference type="Proteomes" id="UP000306319"/>
    </source>
</evidence>
<accession>A0AC61RAY4</accession>
<evidence type="ECO:0000313" key="1">
    <source>
        <dbReference type="EMBL" id="TGY77165.1"/>
    </source>
</evidence>
<organism evidence="1 2">
    <name type="scientific">Lepagella muris</name>
    <dbReference type="NCBI Taxonomy" id="3032870"/>
    <lineage>
        <taxon>Bacteria</taxon>
        <taxon>Pseudomonadati</taxon>
        <taxon>Bacteroidota</taxon>
        <taxon>Bacteroidia</taxon>
        <taxon>Bacteroidales</taxon>
        <taxon>Muribaculaceae</taxon>
        <taxon>Lepagella</taxon>
    </lineage>
</organism>
<keyword evidence="2" id="KW-1185">Reference proteome</keyword>
<sequence length="510" mass="57221">MKGAFIGLLAIAAVSCKSDEKVDTTVPFDPTRPVTVTGFTPESGGYQDQIIVKGSNFGTDKSMVSLKIGGKQAVLVSVMSDKMYGFVPSGAFSGEVEVTIIDKDGKVHSVVSDKKFNYERKSVVGTLCGYQNENDSQGEVWGSFDICSGFNSEGCMAIDPLYPDRVYIAYDRGEGFLAQLDLEKRESSRLMSSNKFQNQRLRNIAFSNDGKYMLVSTDRADNGTKSTSVWIVTRNADGTFSDKSSCQSLVAYKQCNGVAVHPVNGEVYFNSYEGGQLFRMNLDDYFKSFEPTEEGEEPKEWTGYLDDGAFRELFKIQDPSYEFQTTIHPSGKYAYLTVINRNYILRTDYDEVKKEFTTPYTVVGFNSDLSHGGWVDAVGTNARLSRPYQGVFVKNPEYEAEGREDVYDFYFADCTNFCIRYITPDGLVRTYAGRAPSTNGNIWGTEDGDLRQAARFRDVTGIAYDEKRDMFYVLDHNNRRIRYIGKEMENSIVVPDPDDNENGDDTPEEN</sequence>
<gene>
    <name evidence="1" type="ORF">E5331_15700</name>
</gene>
<reference evidence="1" key="1">
    <citation type="submission" date="2019-04" db="EMBL/GenBank/DDBJ databases">
        <title>Microbes associate with the intestines of laboratory mice.</title>
        <authorList>
            <person name="Navarre W."/>
            <person name="Wong E."/>
            <person name="Huang K."/>
            <person name="Tropini C."/>
            <person name="Ng K."/>
            <person name="Yu B."/>
        </authorList>
    </citation>
    <scope>NUCLEOTIDE SEQUENCE</scope>
    <source>
        <strain evidence="1">NM04_E33</strain>
    </source>
</reference>
<protein>
    <submittedName>
        <fullName evidence="1">Phospholipase</fullName>
    </submittedName>
</protein>